<feature type="compositionally biased region" description="Low complexity" evidence="1">
    <location>
        <begin position="725"/>
        <end position="735"/>
    </location>
</feature>
<keyword evidence="2" id="KW-0812">Transmembrane</keyword>
<evidence type="ECO:0000256" key="1">
    <source>
        <dbReference type="SAM" id="MobiDB-lite"/>
    </source>
</evidence>
<name>A0ABN6R6M5_STRNI</name>
<feature type="region of interest" description="Disordered" evidence="1">
    <location>
        <begin position="687"/>
        <end position="761"/>
    </location>
</feature>
<dbReference type="EMBL" id="AP026073">
    <property type="protein sequence ID" value="BDM73230.1"/>
    <property type="molecule type" value="Genomic_DNA"/>
</dbReference>
<dbReference type="NCBIfam" id="TIGR01167">
    <property type="entry name" value="LPXTG_anchor"/>
    <property type="match status" value="1"/>
</dbReference>
<evidence type="ECO:0000313" key="4">
    <source>
        <dbReference type="Proteomes" id="UP001059597"/>
    </source>
</evidence>
<keyword evidence="2" id="KW-0472">Membrane</keyword>
<gene>
    <name evidence="3" type="ORF">HEK616_67170</name>
</gene>
<feature type="transmembrane region" description="Helical" evidence="2">
    <location>
        <begin position="761"/>
        <end position="781"/>
    </location>
</feature>
<proteinExistence type="predicted"/>
<keyword evidence="2" id="KW-1133">Transmembrane helix</keyword>
<accession>A0ABN6R6M5</accession>
<keyword evidence="4" id="KW-1185">Reference proteome</keyword>
<reference evidence="3" key="1">
    <citation type="submission" date="2022-06" db="EMBL/GenBank/DDBJ databases">
        <title>Complete genome sequence of Streptomyces nigrescens HEK616.</title>
        <authorList>
            <person name="Asamizu S."/>
            <person name="Onaka H."/>
        </authorList>
    </citation>
    <scope>NUCLEOTIDE SEQUENCE</scope>
    <source>
        <strain evidence="3">HEK616</strain>
    </source>
</reference>
<evidence type="ECO:0000256" key="2">
    <source>
        <dbReference type="SAM" id="Phobius"/>
    </source>
</evidence>
<evidence type="ECO:0000313" key="3">
    <source>
        <dbReference type="EMBL" id="BDM73230.1"/>
    </source>
</evidence>
<dbReference type="RefSeq" id="WP_261956507.1">
    <property type="nucleotide sequence ID" value="NZ_AP026073.1"/>
</dbReference>
<dbReference type="NCBIfam" id="NF041528">
    <property type="entry name" value="strep_LAETG"/>
    <property type="match status" value="1"/>
</dbReference>
<sequence length="791" mass="87648">MTHPIRPRRQRALGRTAIALACAGILSLTGLPSLQGTADAAPKPPTEKKQELCEDMFGLQHVPPTPIDKIPWNKPVRPSSEWDEYFFDSQRQAMDGVILPGDTPAEQQKFLNALEHGPEGYKEGDPRKVWASYKRFLDDAGGKNKFGSFHNWLNESYLEMAARGGRGRAFHKKVVQDLGLTGPDWYCEENVQYTDKDGNKRYRRYDAVNYKTGDRVEIKSGGNHTGGQRPKDQAVLRADPKVRLRPIFGQEQTDETRKMYDKLSKEFGNGPDGRPRIIRYEHRSTYHARYKPGRFSNYDPYMNPNPGKFTGSRGGGNDQINRSVPTPKEAKEQFERGRQLGNSGQRVRGPGGVDFTTLELKYVGKPVKGQGMDYSFSAKKADEETNPGYGGKAKAQLISDAFFTWLALTPEKFWVNLNPDQPDKIMDSKFGKTDAGRVLLEADLQMKHDFYKAMDPKTDLGKRYWAALPKENGKPCMPGLRNWIEPKPAKVREQDGGIYILDAPLGLKSTAQKTVTQGPGEPICDPDQATIKRAQAVIDRMIVPVVEKTINTAPQYADLRRVYTSRVAAEWIRRQDAKAPTDYRKIINSGDVAKWPLRAPNQKWTREGVFNRYVKIFKEGEFRYEVPTGGTTQIYIVGGVDFSKSPKRNITRLRFQAQHRNLPRTTQTSVHTMTDDAENQDTLFLGGNTAAKATGDGSGDKPTPTPTPTHTGKPGEPSTPPATHTPDPGTSTPPTGDGGASRPPTNGPGGDLAHTGSDTPVGLIAGTAAALVAAGGGLMWWMRRRKAAPES</sequence>
<organism evidence="3 4">
    <name type="scientific">Streptomyces nigrescens</name>
    <dbReference type="NCBI Taxonomy" id="1920"/>
    <lineage>
        <taxon>Bacteria</taxon>
        <taxon>Bacillati</taxon>
        <taxon>Actinomycetota</taxon>
        <taxon>Actinomycetes</taxon>
        <taxon>Kitasatosporales</taxon>
        <taxon>Streptomycetaceae</taxon>
        <taxon>Streptomyces</taxon>
    </lineage>
</organism>
<protein>
    <recommendedName>
        <fullName evidence="5">LPXTG cell wall anchor domain-containing protein</fullName>
    </recommendedName>
</protein>
<evidence type="ECO:0008006" key="5">
    <source>
        <dbReference type="Google" id="ProtNLM"/>
    </source>
</evidence>
<dbReference type="Proteomes" id="UP001059597">
    <property type="component" value="Chromosome"/>
</dbReference>